<accession>A0A915IFG9</accession>
<evidence type="ECO:0000313" key="1">
    <source>
        <dbReference type="Proteomes" id="UP000887565"/>
    </source>
</evidence>
<dbReference type="Proteomes" id="UP000887565">
    <property type="component" value="Unplaced"/>
</dbReference>
<name>A0A915IFG9_ROMCU</name>
<dbReference type="AlphaFoldDB" id="A0A915IFG9"/>
<evidence type="ECO:0000313" key="2">
    <source>
        <dbReference type="WBParaSite" id="nRc.2.0.1.t12657-RA"/>
    </source>
</evidence>
<dbReference type="WBParaSite" id="nRc.2.0.1.t12657-RA">
    <property type="protein sequence ID" value="nRc.2.0.1.t12657-RA"/>
    <property type="gene ID" value="nRc.2.0.1.g12657"/>
</dbReference>
<proteinExistence type="predicted"/>
<protein>
    <submittedName>
        <fullName evidence="2">Uncharacterized protein</fullName>
    </submittedName>
</protein>
<sequence>MQQEMYYTLIIERICLSSETKTAKKIFEIFEFFRRGPWDQTTPLGGYGSGCCGNLLNDVLYNLAAWCKAKRSGSAIMWCVKVCGKPRDAKVEEKAASWNGENLFTDLGNVGGCIASDGHCTDSYGTIICDEAQFQIVCPVVFNGNTARAGGTDCIIVTTTGSISADVCG</sequence>
<organism evidence="1 2">
    <name type="scientific">Romanomermis culicivorax</name>
    <name type="common">Nematode worm</name>
    <dbReference type="NCBI Taxonomy" id="13658"/>
    <lineage>
        <taxon>Eukaryota</taxon>
        <taxon>Metazoa</taxon>
        <taxon>Ecdysozoa</taxon>
        <taxon>Nematoda</taxon>
        <taxon>Enoplea</taxon>
        <taxon>Dorylaimia</taxon>
        <taxon>Mermithida</taxon>
        <taxon>Mermithoidea</taxon>
        <taxon>Mermithidae</taxon>
        <taxon>Romanomermis</taxon>
    </lineage>
</organism>
<reference evidence="2" key="1">
    <citation type="submission" date="2022-11" db="UniProtKB">
        <authorList>
            <consortium name="WormBaseParasite"/>
        </authorList>
    </citation>
    <scope>IDENTIFICATION</scope>
</reference>
<keyword evidence="1" id="KW-1185">Reference proteome</keyword>